<dbReference type="Gene3D" id="3.40.30.10">
    <property type="entry name" value="Glutaredoxin"/>
    <property type="match status" value="1"/>
</dbReference>
<dbReference type="InterPro" id="IPR036249">
    <property type="entry name" value="Thioredoxin-like_sf"/>
</dbReference>
<dbReference type="SUPFAM" id="SSF52833">
    <property type="entry name" value="Thioredoxin-like"/>
    <property type="match status" value="1"/>
</dbReference>
<protein>
    <submittedName>
        <fullName evidence="1">DsbA family protein</fullName>
    </submittedName>
</protein>
<evidence type="ECO:0000313" key="1">
    <source>
        <dbReference type="EMBL" id="TVO35274.1"/>
    </source>
</evidence>
<sequence>MKRTLYYIHDPMCSWCWGYKATWEKLKLALSEDIQVEYLLGGLAPDNDEPMPQEMRLMLQQTWKRIEGQLGTQFNYDYWTLAEPVRTTYPACRAVIAAQQQGAGEAMNQAIQKAYYLRAMTPHIDSTHVQLAEELNLDVERFIHDCKSTDVDQEFARQREFCQLLGVHSFPSLVLQLGEKYYLVKLDYASELTSLKDIEQRIKWANSIDTTKRWVGLKPKE</sequence>
<comment type="caution">
    <text evidence="1">The sequence shown here is derived from an EMBL/GenBank/DDBJ whole genome shotgun (WGS) entry which is preliminary data.</text>
</comment>
<dbReference type="CDD" id="cd03025">
    <property type="entry name" value="DsbA_FrnE_like"/>
    <property type="match status" value="1"/>
</dbReference>
<dbReference type="RefSeq" id="WP_144388533.1">
    <property type="nucleotide sequence ID" value="NZ_CANNCB010000020.1"/>
</dbReference>
<gene>
    <name evidence="1" type="ORF">FOF44_12030</name>
</gene>
<reference evidence="1 2" key="1">
    <citation type="submission" date="2019-07" db="EMBL/GenBank/DDBJ databases">
        <title>The draft genome sequence of Vibrio algivorus M1486.</title>
        <authorList>
            <person name="Meng X."/>
        </authorList>
    </citation>
    <scope>NUCLEOTIDE SEQUENCE [LARGE SCALE GENOMIC DNA]</scope>
    <source>
        <strain evidence="1 2">M1486</strain>
    </source>
</reference>
<accession>A0A557P3T1</accession>
<dbReference type="EMBL" id="VMKJ01000025">
    <property type="protein sequence ID" value="TVO35274.1"/>
    <property type="molecule type" value="Genomic_DNA"/>
</dbReference>
<proteinExistence type="predicted"/>
<dbReference type="PANTHER" id="PTHR13887:SF54">
    <property type="entry name" value="DSBA FAMILY PROTEIN"/>
    <property type="match status" value="1"/>
</dbReference>
<evidence type="ECO:0000313" key="2">
    <source>
        <dbReference type="Proteomes" id="UP000319828"/>
    </source>
</evidence>
<organism evidence="1 2">
    <name type="scientific">Vibrio algivorus</name>
    <dbReference type="NCBI Taxonomy" id="1667024"/>
    <lineage>
        <taxon>Bacteria</taxon>
        <taxon>Pseudomonadati</taxon>
        <taxon>Pseudomonadota</taxon>
        <taxon>Gammaproteobacteria</taxon>
        <taxon>Vibrionales</taxon>
        <taxon>Vibrionaceae</taxon>
        <taxon>Vibrio</taxon>
    </lineage>
</organism>
<dbReference type="Proteomes" id="UP000319828">
    <property type="component" value="Unassembled WGS sequence"/>
</dbReference>
<dbReference type="AlphaFoldDB" id="A0A557P3T1"/>
<dbReference type="OrthoDB" id="9813770at2"/>
<name>A0A557P3T1_9VIBR</name>
<dbReference type="PANTHER" id="PTHR13887">
    <property type="entry name" value="GLUTATHIONE S-TRANSFERASE KAPPA"/>
    <property type="match status" value="1"/>
</dbReference>
<dbReference type="Pfam" id="PF13743">
    <property type="entry name" value="Thioredoxin_5"/>
    <property type="match status" value="1"/>
</dbReference>